<evidence type="ECO:0000256" key="3">
    <source>
        <dbReference type="ARBA" id="ARBA00022989"/>
    </source>
</evidence>
<keyword evidence="2 5" id="KW-0812">Transmembrane</keyword>
<evidence type="ECO:0008006" key="8">
    <source>
        <dbReference type="Google" id="ProtNLM"/>
    </source>
</evidence>
<evidence type="ECO:0000313" key="7">
    <source>
        <dbReference type="Proteomes" id="UP000320176"/>
    </source>
</evidence>
<sequence>MLVLAQFVLSAVIVLSADWRHPDPIALGLSLPGALIAIAAWWAIGWSRIRIQPSPTQRTVLTTHGPYRWIRHPMYTGLLLFTAALLLSPLSVWRTVLWLVLLGVLIAKLLHEEAMLRKHFEAYSSYQQSTYRLLPLVW</sequence>
<dbReference type="PANTHER" id="PTHR43847:SF1">
    <property type="entry name" value="BLL3993 PROTEIN"/>
    <property type="match status" value="1"/>
</dbReference>
<feature type="transmembrane region" description="Helical" evidence="5">
    <location>
        <begin position="26"/>
        <end position="49"/>
    </location>
</feature>
<keyword evidence="7" id="KW-1185">Reference proteome</keyword>
<keyword evidence="3 5" id="KW-1133">Transmembrane helix</keyword>
<evidence type="ECO:0000256" key="1">
    <source>
        <dbReference type="ARBA" id="ARBA00004127"/>
    </source>
</evidence>
<accession>A0A5C6AVI1</accession>
<dbReference type="EMBL" id="SJPN01000004">
    <property type="protein sequence ID" value="TWU02134.1"/>
    <property type="molecule type" value="Genomic_DNA"/>
</dbReference>
<dbReference type="InterPro" id="IPR052527">
    <property type="entry name" value="Metal_cation-efflux_comp"/>
</dbReference>
<evidence type="ECO:0000313" key="6">
    <source>
        <dbReference type="EMBL" id="TWU02134.1"/>
    </source>
</evidence>
<evidence type="ECO:0000256" key="4">
    <source>
        <dbReference type="ARBA" id="ARBA00023136"/>
    </source>
</evidence>
<dbReference type="Pfam" id="PF04191">
    <property type="entry name" value="PEMT"/>
    <property type="match status" value="1"/>
</dbReference>
<dbReference type="GO" id="GO:0012505">
    <property type="term" value="C:endomembrane system"/>
    <property type="evidence" value="ECO:0007669"/>
    <property type="project" value="UniProtKB-SubCell"/>
</dbReference>
<dbReference type="PANTHER" id="PTHR43847">
    <property type="entry name" value="BLL3993 PROTEIN"/>
    <property type="match status" value="1"/>
</dbReference>
<evidence type="ECO:0000256" key="5">
    <source>
        <dbReference type="SAM" id="Phobius"/>
    </source>
</evidence>
<feature type="transmembrane region" description="Helical" evidence="5">
    <location>
        <begin position="92"/>
        <end position="110"/>
    </location>
</feature>
<feature type="transmembrane region" description="Helical" evidence="5">
    <location>
        <begin position="69"/>
        <end position="86"/>
    </location>
</feature>
<gene>
    <name evidence="6" type="ORF">Pla52n_31830</name>
</gene>
<dbReference type="Gene3D" id="1.20.120.1630">
    <property type="match status" value="1"/>
</dbReference>
<dbReference type="AlphaFoldDB" id="A0A5C6AVI1"/>
<dbReference type="RefSeq" id="WP_146520515.1">
    <property type="nucleotide sequence ID" value="NZ_CP151726.1"/>
</dbReference>
<name>A0A5C6AVI1_9BACT</name>
<keyword evidence="4 5" id="KW-0472">Membrane</keyword>
<comment type="caution">
    <text evidence="6">The sequence shown here is derived from an EMBL/GenBank/DDBJ whole genome shotgun (WGS) entry which is preliminary data.</text>
</comment>
<organism evidence="6 7">
    <name type="scientific">Stieleria varia</name>
    <dbReference type="NCBI Taxonomy" id="2528005"/>
    <lineage>
        <taxon>Bacteria</taxon>
        <taxon>Pseudomonadati</taxon>
        <taxon>Planctomycetota</taxon>
        <taxon>Planctomycetia</taxon>
        <taxon>Pirellulales</taxon>
        <taxon>Pirellulaceae</taxon>
        <taxon>Stieleria</taxon>
    </lineage>
</organism>
<protein>
    <recommendedName>
        <fullName evidence="8">Isoprenylcysteine carboxyl methyltransferase (ICMT) family protein</fullName>
    </recommendedName>
</protein>
<evidence type="ECO:0000256" key="2">
    <source>
        <dbReference type="ARBA" id="ARBA00022692"/>
    </source>
</evidence>
<proteinExistence type="predicted"/>
<dbReference type="OrthoDB" id="9789029at2"/>
<comment type="subcellular location">
    <subcellularLocation>
        <location evidence="1">Endomembrane system</location>
        <topology evidence="1">Multi-pass membrane protein</topology>
    </subcellularLocation>
</comment>
<dbReference type="Proteomes" id="UP000320176">
    <property type="component" value="Unassembled WGS sequence"/>
</dbReference>
<reference evidence="6 7" key="1">
    <citation type="submission" date="2019-02" db="EMBL/GenBank/DDBJ databases">
        <title>Deep-cultivation of Planctomycetes and their phenomic and genomic characterization uncovers novel biology.</title>
        <authorList>
            <person name="Wiegand S."/>
            <person name="Jogler M."/>
            <person name="Boedeker C."/>
            <person name="Pinto D."/>
            <person name="Vollmers J."/>
            <person name="Rivas-Marin E."/>
            <person name="Kohn T."/>
            <person name="Peeters S.H."/>
            <person name="Heuer A."/>
            <person name="Rast P."/>
            <person name="Oberbeckmann S."/>
            <person name="Bunk B."/>
            <person name="Jeske O."/>
            <person name="Meyerdierks A."/>
            <person name="Storesund J.E."/>
            <person name="Kallscheuer N."/>
            <person name="Luecker S."/>
            <person name="Lage O.M."/>
            <person name="Pohl T."/>
            <person name="Merkel B.J."/>
            <person name="Hornburger P."/>
            <person name="Mueller R.-W."/>
            <person name="Bruemmer F."/>
            <person name="Labrenz M."/>
            <person name="Spormann A.M."/>
            <person name="Op Den Camp H."/>
            <person name="Overmann J."/>
            <person name="Amann R."/>
            <person name="Jetten M.S.M."/>
            <person name="Mascher T."/>
            <person name="Medema M.H."/>
            <person name="Devos D.P."/>
            <person name="Kaster A.-K."/>
            <person name="Ovreas L."/>
            <person name="Rohde M."/>
            <person name="Galperin M.Y."/>
            <person name="Jogler C."/>
        </authorList>
    </citation>
    <scope>NUCLEOTIDE SEQUENCE [LARGE SCALE GENOMIC DNA]</scope>
    <source>
        <strain evidence="6 7">Pla52n</strain>
    </source>
</reference>
<dbReference type="InterPro" id="IPR007318">
    <property type="entry name" value="Phopholipid_MeTrfase"/>
</dbReference>